<dbReference type="Pfam" id="PF01551">
    <property type="entry name" value="Peptidase_M23"/>
    <property type="match status" value="1"/>
</dbReference>
<organism evidence="3 4">
    <name type="scientific">Streptomyces triticirhizae</name>
    <dbReference type="NCBI Taxonomy" id="2483353"/>
    <lineage>
        <taxon>Bacteria</taxon>
        <taxon>Bacillati</taxon>
        <taxon>Actinomycetota</taxon>
        <taxon>Actinomycetes</taxon>
        <taxon>Kitasatosporales</taxon>
        <taxon>Streptomycetaceae</taxon>
        <taxon>Streptomyces</taxon>
    </lineage>
</organism>
<dbReference type="CDD" id="cd12797">
    <property type="entry name" value="M23_peptidase"/>
    <property type="match status" value="1"/>
</dbReference>
<dbReference type="Proteomes" id="UP000278673">
    <property type="component" value="Unassembled WGS sequence"/>
</dbReference>
<proteinExistence type="predicted"/>
<feature type="region of interest" description="Disordered" evidence="1">
    <location>
        <begin position="125"/>
        <end position="167"/>
    </location>
</feature>
<dbReference type="PANTHER" id="PTHR21666">
    <property type="entry name" value="PEPTIDASE-RELATED"/>
    <property type="match status" value="1"/>
</dbReference>
<feature type="region of interest" description="Disordered" evidence="1">
    <location>
        <begin position="202"/>
        <end position="221"/>
    </location>
</feature>
<feature type="compositionally biased region" description="Acidic residues" evidence="1">
    <location>
        <begin position="271"/>
        <end position="285"/>
    </location>
</feature>
<evidence type="ECO:0000256" key="1">
    <source>
        <dbReference type="SAM" id="MobiDB-lite"/>
    </source>
</evidence>
<evidence type="ECO:0000313" key="3">
    <source>
        <dbReference type="EMBL" id="RMI37526.1"/>
    </source>
</evidence>
<dbReference type="Gene3D" id="2.70.70.10">
    <property type="entry name" value="Glucose Permease (Domain IIA)"/>
    <property type="match status" value="1"/>
</dbReference>
<comment type="caution">
    <text evidence="3">The sequence shown here is derived from an EMBL/GenBank/DDBJ whole genome shotgun (WGS) entry which is preliminary data.</text>
</comment>
<dbReference type="AlphaFoldDB" id="A0A3M2LK70"/>
<feature type="region of interest" description="Disordered" evidence="1">
    <location>
        <begin position="228"/>
        <end position="313"/>
    </location>
</feature>
<accession>A0A3M2LK70</accession>
<dbReference type="PANTHER" id="PTHR21666:SF270">
    <property type="entry name" value="MUREIN HYDROLASE ACTIVATOR ENVC"/>
    <property type="match status" value="1"/>
</dbReference>
<evidence type="ECO:0000313" key="4">
    <source>
        <dbReference type="Proteomes" id="UP000278673"/>
    </source>
</evidence>
<name>A0A3M2LK70_9ACTN</name>
<dbReference type="SUPFAM" id="SSF51261">
    <property type="entry name" value="Duplicated hybrid motif"/>
    <property type="match status" value="1"/>
</dbReference>
<feature type="region of interest" description="Disordered" evidence="1">
    <location>
        <begin position="1"/>
        <end position="33"/>
    </location>
</feature>
<feature type="compositionally biased region" description="Low complexity" evidence="1">
    <location>
        <begin position="286"/>
        <end position="299"/>
    </location>
</feature>
<evidence type="ECO:0000259" key="2">
    <source>
        <dbReference type="Pfam" id="PF01551"/>
    </source>
</evidence>
<reference evidence="3 4" key="1">
    <citation type="submission" date="2018-10" db="EMBL/GenBank/DDBJ databases">
        <title>Isolation, diversity and antifungal activity of actinobacteria from wheat.</title>
        <authorList>
            <person name="Han C."/>
        </authorList>
    </citation>
    <scope>NUCLEOTIDE SEQUENCE [LARGE SCALE GENOMIC DNA]</scope>
    <source>
        <strain evidence="3 4">NEAU-YY642</strain>
    </source>
</reference>
<protein>
    <recommendedName>
        <fullName evidence="2">M23ase beta-sheet core domain-containing protein</fullName>
    </recommendedName>
</protein>
<dbReference type="InterPro" id="IPR011055">
    <property type="entry name" value="Dup_hybrid_motif"/>
</dbReference>
<feature type="region of interest" description="Disordered" evidence="1">
    <location>
        <begin position="50"/>
        <end position="73"/>
    </location>
</feature>
<gene>
    <name evidence="3" type="ORF">EBN88_18820</name>
</gene>
<sequence length="546" mass="57832">MSGNPGTTGRRLWGSRTPGYSHRPAAAGSPPQLLLSSRKAWSVSDRLLSGTPDQLDYSGLGSFPPTTLDENPLGGPFDSYAGHYATAQGTGAMAGYPAPADGYGYGYGHDQGYGATPDAGWGATPFAGQGERLPGHADHQDPSSYQHHQQHQGYDQGYGEYAGYPEHQGEYGTYQQYAAPHADHHVDYYADQRLDQPADQLAATHDPFGYPDQGGWAAEPDRPWVEADGAEHQATSDEAAEPAAERPAVDPLTAGPSEADAKEPGPAPADDPADLDRDLDLDDADAFVPAPRPVVVGKPVGRGRRRSQRPRRSALLSVAAPSLAVLGVTAAATAATVSGSSDTGEPPPVAAPDPAEVEEIAANEQFDTQLQGLSAAVDDYADRASRTQGRMDLEAQIEAEEQAAEEEAARQEALRPKFFVPVEQHGLSAYFGQAGVNWMSTHTGIDFPVSYGTPVMAATDGEIRTQWNPSYGNMVILTAPDGTETWYAHLDSTVFQSGWVQAGTVIAYSGNSGTSTGPHLHFEVRPYGGSAIDPLAWLRGKGLEPT</sequence>
<dbReference type="EMBL" id="RFFJ01000111">
    <property type="protein sequence ID" value="RMI37526.1"/>
    <property type="molecule type" value="Genomic_DNA"/>
</dbReference>
<feature type="compositionally biased region" description="Basic residues" evidence="1">
    <location>
        <begin position="301"/>
        <end position="312"/>
    </location>
</feature>
<dbReference type="GO" id="GO:0004222">
    <property type="term" value="F:metalloendopeptidase activity"/>
    <property type="evidence" value="ECO:0007669"/>
    <property type="project" value="TreeGrafter"/>
</dbReference>
<feature type="compositionally biased region" description="Low complexity" evidence="1">
    <location>
        <begin position="142"/>
        <end position="159"/>
    </location>
</feature>
<feature type="domain" description="M23ase beta-sheet core" evidence="2">
    <location>
        <begin position="441"/>
        <end position="534"/>
    </location>
</feature>
<keyword evidence="4" id="KW-1185">Reference proteome</keyword>
<dbReference type="InterPro" id="IPR050570">
    <property type="entry name" value="Cell_wall_metabolism_enzyme"/>
</dbReference>
<dbReference type="FunFam" id="2.70.70.10:FF:000013">
    <property type="entry name" value="Peptidase family M23"/>
    <property type="match status" value="1"/>
</dbReference>
<dbReference type="InterPro" id="IPR016047">
    <property type="entry name" value="M23ase_b-sheet_dom"/>
</dbReference>